<dbReference type="InParanoid" id="A0A7M7TG79"/>
<dbReference type="GO" id="GO:0006253">
    <property type="term" value="P:dCTP catabolic process"/>
    <property type="evidence" value="ECO:0000318"/>
    <property type="project" value="GO_Central"/>
</dbReference>
<evidence type="ECO:0000256" key="4">
    <source>
        <dbReference type="ARBA" id="ARBA00022490"/>
    </source>
</evidence>
<dbReference type="InterPro" id="IPR052555">
    <property type="entry name" value="dCTP_Pyrophosphatase"/>
</dbReference>
<dbReference type="GO" id="GO:0005829">
    <property type="term" value="C:cytosol"/>
    <property type="evidence" value="ECO:0000318"/>
    <property type="project" value="GO_Central"/>
</dbReference>
<feature type="region of interest" description="Disordered" evidence="14">
    <location>
        <begin position="1"/>
        <end position="22"/>
    </location>
</feature>
<evidence type="ECO:0000256" key="12">
    <source>
        <dbReference type="ARBA" id="ARBA00070266"/>
    </source>
</evidence>
<evidence type="ECO:0000256" key="2">
    <source>
        <dbReference type="ARBA" id="ARBA00004514"/>
    </source>
</evidence>
<dbReference type="OMA" id="FRDERNW"/>
<evidence type="ECO:0000256" key="8">
    <source>
        <dbReference type="ARBA" id="ARBA00022842"/>
    </source>
</evidence>
<comment type="subunit">
    <text evidence="3 13">Homotetramer.</text>
</comment>
<evidence type="ECO:0000256" key="6">
    <source>
        <dbReference type="ARBA" id="ARBA00022723"/>
    </source>
</evidence>
<evidence type="ECO:0000313" key="15">
    <source>
        <dbReference type="EnsemblMetazoa" id="XP_780495"/>
    </source>
</evidence>
<evidence type="ECO:0000256" key="13">
    <source>
        <dbReference type="PIRNR" id="PIRNR029826"/>
    </source>
</evidence>
<keyword evidence="16" id="KW-1185">Reference proteome</keyword>
<dbReference type="FunCoup" id="A0A7M7TG79">
    <property type="interactions" value="204"/>
</dbReference>
<organism evidence="15 16">
    <name type="scientific">Strongylocentrotus purpuratus</name>
    <name type="common">Purple sea urchin</name>
    <dbReference type="NCBI Taxonomy" id="7668"/>
    <lineage>
        <taxon>Eukaryota</taxon>
        <taxon>Metazoa</taxon>
        <taxon>Echinodermata</taxon>
        <taxon>Eleutherozoa</taxon>
        <taxon>Echinozoa</taxon>
        <taxon>Echinoidea</taxon>
        <taxon>Euechinoidea</taxon>
        <taxon>Echinacea</taxon>
        <taxon>Camarodonta</taxon>
        <taxon>Echinidea</taxon>
        <taxon>Strongylocentrotidae</taxon>
        <taxon>Strongylocentrotus</taxon>
    </lineage>
</organism>
<reference evidence="16" key="1">
    <citation type="submission" date="2015-02" db="EMBL/GenBank/DDBJ databases">
        <title>Genome sequencing for Strongylocentrotus purpuratus.</title>
        <authorList>
            <person name="Murali S."/>
            <person name="Liu Y."/>
            <person name="Vee V."/>
            <person name="English A."/>
            <person name="Wang M."/>
            <person name="Skinner E."/>
            <person name="Han Y."/>
            <person name="Muzny D.M."/>
            <person name="Worley K.C."/>
            <person name="Gibbs R.A."/>
        </authorList>
    </citation>
    <scope>NUCLEOTIDE SEQUENCE</scope>
</reference>
<dbReference type="Proteomes" id="UP000007110">
    <property type="component" value="Unassembled WGS sequence"/>
</dbReference>
<dbReference type="FunFam" id="1.10.287.1080:FF:000004">
    <property type="entry name" value="dCTP pyrophosphatase 1"/>
    <property type="match status" value="1"/>
</dbReference>
<keyword evidence="6 13" id="KW-0479">Metal-binding</keyword>
<dbReference type="RefSeq" id="XP_780495.4">
    <property type="nucleotide sequence ID" value="XM_775402.5"/>
</dbReference>
<sequence length="149" mass="16914">MTSRGDANPAANPSDDGHPEFKFSSHTSFEDLRAKVHTFAEERDWDQYHTPRNLLLAMVGEVGELSEIFQWKGEVKSGIPDWSEKDKVHLGQELSDVLIYLIRLAQKCHIDLPAAALDKIALNALKYPADRVKGSNKKYSEYEGEEEKR</sequence>
<evidence type="ECO:0000256" key="10">
    <source>
        <dbReference type="ARBA" id="ARBA00058235"/>
    </source>
</evidence>
<keyword evidence="5" id="KW-0597">Phosphoprotein</keyword>
<dbReference type="GeneID" id="574993"/>
<dbReference type="KEGG" id="spu:574993"/>
<dbReference type="InterPro" id="IPR025984">
    <property type="entry name" value="DCTPP"/>
</dbReference>
<evidence type="ECO:0000256" key="11">
    <source>
        <dbReference type="ARBA" id="ARBA00066457"/>
    </source>
</evidence>
<accession>A0A7M7TG79</accession>
<protein>
    <recommendedName>
        <fullName evidence="12 13">dCTP pyrophosphatase 1</fullName>
        <ecNumber evidence="11 13">3.6.1.12</ecNumber>
    </recommendedName>
</protein>
<evidence type="ECO:0000256" key="3">
    <source>
        <dbReference type="ARBA" id="ARBA00011881"/>
    </source>
</evidence>
<proteinExistence type="predicted"/>
<evidence type="ECO:0000313" key="16">
    <source>
        <dbReference type="Proteomes" id="UP000007110"/>
    </source>
</evidence>
<name>A0A7M7TG79_STRPU</name>
<dbReference type="CDD" id="cd11537">
    <property type="entry name" value="NTP-PPase_RS21-C6_like"/>
    <property type="match status" value="1"/>
</dbReference>
<dbReference type="CTD" id="79077"/>
<dbReference type="OrthoDB" id="411123at2759"/>
<comment type="cofactor">
    <cofactor evidence="1 13">
        <name>Mg(2+)</name>
        <dbReference type="ChEBI" id="CHEBI:18420"/>
    </cofactor>
</comment>
<dbReference type="AlphaFoldDB" id="A0A7M7TG79"/>
<reference evidence="15" key="2">
    <citation type="submission" date="2021-01" db="UniProtKB">
        <authorList>
            <consortium name="EnsemblMetazoa"/>
        </authorList>
    </citation>
    <scope>IDENTIFICATION</scope>
</reference>
<dbReference type="GO" id="GO:0042802">
    <property type="term" value="F:identical protein binding"/>
    <property type="evidence" value="ECO:0007669"/>
    <property type="project" value="UniProtKB-ARBA"/>
</dbReference>
<dbReference type="GO" id="GO:0047840">
    <property type="term" value="F:dCTP diphosphatase activity"/>
    <property type="evidence" value="ECO:0000318"/>
    <property type="project" value="GO_Central"/>
</dbReference>
<dbReference type="SUPFAM" id="SSF101386">
    <property type="entry name" value="all-alpha NTP pyrophosphatases"/>
    <property type="match status" value="1"/>
</dbReference>
<dbReference type="GO" id="GO:0000287">
    <property type="term" value="F:magnesium ion binding"/>
    <property type="evidence" value="ECO:0007669"/>
    <property type="project" value="UniProtKB-UniRule"/>
</dbReference>
<evidence type="ECO:0000256" key="14">
    <source>
        <dbReference type="SAM" id="MobiDB-lite"/>
    </source>
</evidence>
<comment type="catalytic activity">
    <reaction evidence="9 13">
        <text>dCTP + H2O = dCMP + diphosphate + H(+)</text>
        <dbReference type="Rhea" id="RHEA:22636"/>
        <dbReference type="ChEBI" id="CHEBI:15377"/>
        <dbReference type="ChEBI" id="CHEBI:15378"/>
        <dbReference type="ChEBI" id="CHEBI:33019"/>
        <dbReference type="ChEBI" id="CHEBI:57566"/>
        <dbReference type="ChEBI" id="CHEBI:61481"/>
        <dbReference type="EC" id="3.6.1.12"/>
    </reaction>
</comment>
<dbReference type="GO" id="GO:0042262">
    <property type="term" value="P:DNA protection"/>
    <property type="evidence" value="ECO:0000318"/>
    <property type="project" value="GO_Central"/>
</dbReference>
<dbReference type="PANTHER" id="PTHR46523:SF1">
    <property type="entry name" value="DCTP PYROPHOSPHATASE 1"/>
    <property type="match status" value="1"/>
</dbReference>
<comment type="subcellular location">
    <subcellularLocation>
        <location evidence="2 13">Cytoplasm</location>
        <location evidence="2 13">Cytosol</location>
    </subcellularLocation>
</comment>
<evidence type="ECO:0000256" key="5">
    <source>
        <dbReference type="ARBA" id="ARBA00022553"/>
    </source>
</evidence>
<dbReference type="EnsemblMetazoa" id="XM_775402">
    <property type="protein sequence ID" value="XP_780495"/>
    <property type="gene ID" value="LOC574993"/>
</dbReference>
<dbReference type="Pfam" id="PF12643">
    <property type="entry name" value="MazG-like"/>
    <property type="match status" value="1"/>
</dbReference>
<evidence type="ECO:0000256" key="7">
    <source>
        <dbReference type="ARBA" id="ARBA00022801"/>
    </source>
</evidence>
<keyword evidence="4 13" id="KW-0963">Cytoplasm</keyword>
<keyword evidence="7 13" id="KW-0378">Hydrolase</keyword>
<dbReference type="PANTHER" id="PTHR46523">
    <property type="entry name" value="DCTP PYROPHOSPHATASE 1"/>
    <property type="match status" value="1"/>
</dbReference>
<dbReference type="Gene3D" id="1.10.287.1080">
    <property type="entry name" value="MazG-like"/>
    <property type="match status" value="1"/>
</dbReference>
<comment type="function">
    <text evidence="10 13">Hydrolyzes deoxynucleoside triphosphates (dNTPs) to the corresponding nucleoside monophosphates. Has a strong preference for dCTP and its analogs including 5-iodo-dCTP and 5-methyl-dCTP for which it may even have a higher efficiency. May protect DNA or RNA against the incorporation of these genotoxic nucleotide analogs through their catabolism.</text>
</comment>
<evidence type="ECO:0000256" key="9">
    <source>
        <dbReference type="ARBA" id="ARBA00050236"/>
    </source>
</evidence>
<dbReference type="EC" id="3.6.1.12" evidence="11 13"/>
<keyword evidence="8 13" id="KW-0460">Magnesium</keyword>
<evidence type="ECO:0000256" key="1">
    <source>
        <dbReference type="ARBA" id="ARBA00001946"/>
    </source>
</evidence>